<comment type="caution">
    <text evidence="3">The sequence shown here is derived from an EMBL/GenBank/DDBJ whole genome shotgun (WGS) entry which is preliminary data.</text>
</comment>
<keyword evidence="4" id="KW-1185">Reference proteome</keyword>
<dbReference type="Proteomes" id="UP000634229">
    <property type="component" value="Unassembled WGS sequence"/>
</dbReference>
<keyword evidence="1" id="KW-0175">Coiled coil</keyword>
<evidence type="ECO:0000256" key="2">
    <source>
        <dbReference type="SAM" id="MobiDB-lite"/>
    </source>
</evidence>
<feature type="region of interest" description="Disordered" evidence="2">
    <location>
        <begin position="63"/>
        <end position="101"/>
    </location>
</feature>
<feature type="compositionally biased region" description="Basic and acidic residues" evidence="2">
    <location>
        <begin position="63"/>
        <end position="76"/>
    </location>
</feature>
<proteinExistence type="predicted"/>
<name>A0ABS1NJM6_9ACTN</name>
<organism evidence="3 4">
    <name type="scientific">Streptomyces coffeae</name>
    <dbReference type="NCBI Taxonomy" id="621382"/>
    <lineage>
        <taxon>Bacteria</taxon>
        <taxon>Bacillati</taxon>
        <taxon>Actinomycetota</taxon>
        <taxon>Actinomycetes</taxon>
        <taxon>Kitasatosporales</taxon>
        <taxon>Streptomycetaceae</taxon>
        <taxon>Streptomyces</taxon>
    </lineage>
</organism>
<reference evidence="3 4" key="1">
    <citation type="submission" date="2021-01" db="EMBL/GenBank/DDBJ databases">
        <title>WGS of actinomycetes isolated from Thailand.</title>
        <authorList>
            <person name="Thawai C."/>
        </authorList>
    </citation>
    <scope>NUCLEOTIDE SEQUENCE [LARGE SCALE GENOMIC DNA]</scope>
    <source>
        <strain evidence="3 4">CA1R205</strain>
    </source>
</reference>
<dbReference type="RefSeq" id="WP_201877916.1">
    <property type="nucleotide sequence ID" value="NZ_JAERRF010000017.1"/>
</dbReference>
<protein>
    <submittedName>
        <fullName evidence="3">Uncharacterized protein</fullName>
    </submittedName>
</protein>
<evidence type="ECO:0000256" key="1">
    <source>
        <dbReference type="SAM" id="Coils"/>
    </source>
</evidence>
<feature type="region of interest" description="Disordered" evidence="2">
    <location>
        <begin position="178"/>
        <end position="199"/>
    </location>
</feature>
<feature type="coiled-coil region" evidence="1">
    <location>
        <begin position="245"/>
        <end position="279"/>
    </location>
</feature>
<evidence type="ECO:0000313" key="3">
    <source>
        <dbReference type="EMBL" id="MBL1100117.1"/>
    </source>
</evidence>
<gene>
    <name evidence="3" type="ORF">JK363_26280</name>
</gene>
<evidence type="ECO:0000313" key="4">
    <source>
        <dbReference type="Proteomes" id="UP000634229"/>
    </source>
</evidence>
<sequence length="377" mass="41680">MTDTSPAAKWPLTLGDPVRAVHYALEWNGDCPYNNPESCPRETEVRDVIDAYRTWLAAHPTADDRTVIDGQPREAGRAAPHGPHSPSDAPEGAATPERRARGRTAVRVFHLQRDRDVSGVSGTGTVADGCQWPDSTVTIRWRGDRPSTVNWASLADAEHVHGHGGATRIVWADALDTRTDSPDSEAGASWTSPDSPAPEHIDRLARVGVAASALNRGTPRWDQLTDAERDQHRQDARAEHTGMRAEQLAADLELLRHRTERLRKRAERAEATIARVRTVAESGMEMPTYVEREELHNALDGAPSEPAGGPLTTGPINWAEDLLPDTPPTTLTEAQERHHQLLHRRRESIAAITHAWERKEAAAIRDLVNLAIKERRR</sequence>
<dbReference type="EMBL" id="JAERRF010000017">
    <property type="protein sequence ID" value="MBL1100117.1"/>
    <property type="molecule type" value="Genomic_DNA"/>
</dbReference>
<accession>A0ABS1NJM6</accession>